<keyword evidence="7" id="KW-1185">Reference proteome</keyword>
<dbReference type="SUPFAM" id="SSF102705">
    <property type="entry name" value="NIF3 (NGG1p interacting factor 3)-like"/>
    <property type="match status" value="1"/>
</dbReference>
<name>S6A1X0_9SPIR</name>
<evidence type="ECO:0000313" key="7">
    <source>
        <dbReference type="Proteomes" id="UP000015620"/>
    </source>
</evidence>
<comment type="subunit">
    <text evidence="2">Homohexamer.</text>
</comment>
<dbReference type="FunFam" id="3.40.1390.30:FF:000001">
    <property type="entry name" value="GTP cyclohydrolase 1 type 2"/>
    <property type="match status" value="1"/>
</dbReference>
<feature type="binding site" evidence="5">
    <location>
        <position position="83"/>
    </location>
    <ligand>
        <name>a divalent metal cation</name>
        <dbReference type="ChEBI" id="CHEBI:60240"/>
        <label>1</label>
    </ligand>
</feature>
<organism evidence="6 7">
    <name type="scientific">Treponema pedis str. T A4</name>
    <dbReference type="NCBI Taxonomy" id="1291379"/>
    <lineage>
        <taxon>Bacteria</taxon>
        <taxon>Pseudomonadati</taxon>
        <taxon>Spirochaetota</taxon>
        <taxon>Spirochaetia</taxon>
        <taxon>Spirochaetales</taxon>
        <taxon>Treponemataceae</taxon>
        <taxon>Treponema</taxon>
    </lineage>
</organism>
<dbReference type="KEGG" id="tped:TPE_2486"/>
<comment type="similarity">
    <text evidence="1">Belongs to the GTP cyclohydrolase I type 2/NIF3 family.</text>
</comment>
<feature type="binding site" evidence="5">
    <location>
        <position position="119"/>
    </location>
    <ligand>
        <name>a divalent metal cation</name>
        <dbReference type="ChEBI" id="CHEBI:60240"/>
        <label>1</label>
    </ligand>
</feature>
<dbReference type="PANTHER" id="PTHR13799">
    <property type="entry name" value="NGG1 INTERACTING FACTOR 3"/>
    <property type="match status" value="1"/>
</dbReference>
<protein>
    <recommendedName>
        <fullName evidence="3">GTP cyclohydrolase 1 type 2 homolog</fullName>
    </recommendedName>
</protein>
<dbReference type="HOGENOM" id="CLU_037423_3_0_12"/>
<dbReference type="Pfam" id="PF01784">
    <property type="entry name" value="DUF34_NIF3"/>
    <property type="match status" value="1"/>
</dbReference>
<dbReference type="InterPro" id="IPR036069">
    <property type="entry name" value="DUF34/NIF3_sf"/>
</dbReference>
<reference evidence="6 7" key="1">
    <citation type="journal article" date="2013" name="PLoS ONE">
        <title>Genome-Wide Relatedness of Treponema pedis, from Gingiva and Necrotic Skin Lesions of Pigs, with the Human Oral Pathogen Treponema denticola.</title>
        <authorList>
            <person name="Svartstrom O."/>
            <person name="Mushtaq M."/>
            <person name="Pringle M."/>
            <person name="Segerman B."/>
        </authorList>
    </citation>
    <scope>NUCLEOTIDE SEQUENCE [LARGE SCALE GENOMIC DNA]</scope>
    <source>
        <strain evidence="6">T A4</strain>
    </source>
</reference>
<feature type="binding site" evidence="5">
    <location>
        <position position="241"/>
    </location>
    <ligand>
        <name>a divalent metal cation</name>
        <dbReference type="ChEBI" id="CHEBI:60240"/>
        <label>1</label>
    </ligand>
</feature>
<feature type="binding site" evidence="5">
    <location>
        <position position="82"/>
    </location>
    <ligand>
        <name>a divalent metal cation</name>
        <dbReference type="ChEBI" id="CHEBI:60240"/>
        <label>1</label>
    </ligand>
</feature>
<dbReference type="GO" id="GO:0046872">
    <property type="term" value="F:metal ion binding"/>
    <property type="evidence" value="ECO:0007669"/>
    <property type="project" value="UniProtKB-KW"/>
</dbReference>
<evidence type="ECO:0000313" key="6">
    <source>
        <dbReference type="EMBL" id="AGT44958.1"/>
    </source>
</evidence>
<keyword evidence="4 5" id="KW-0479">Metal-binding</keyword>
<proteinExistence type="inferred from homology"/>
<evidence type="ECO:0000256" key="5">
    <source>
        <dbReference type="PIRSR" id="PIRSR602678-1"/>
    </source>
</evidence>
<dbReference type="InterPro" id="IPR002678">
    <property type="entry name" value="DUF34/NIF3"/>
</dbReference>
<dbReference type="PATRIC" id="fig|1291379.3.peg.2456"/>
<dbReference type="AlphaFoldDB" id="S6A1X0"/>
<feature type="binding site" evidence="5">
    <location>
        <position position="245"/>
    </location>
    <ligand>
        <name>a divalent metal cation</name>
        <dbReference type="ChEBI" id="CHEBI:60240"/>
        <label>1</label>
    </ligand>
</feature>
<dbReference type="Gene3D" id="3.40.1390.30">
    <property type="entry name" value="NIF3 (NGG1p interacting factor 3)-like"/>
    <property type="match status" value="2"/>
</dbReference>
<dbReference type="STRING" id="1291379.TPE_2486"/>
<evidence type="ECO:0000256" key="4">
    <source>
        <dbReference type="ARBA" id="ARBA00022723"/>
    </source>
</evidence>
<dbReference type="GO" id="GO:0005737">
    <property type="term" value="C:cytoplasm"/>
    <property type="evidence" value="ECO:0007669"/>
    <property type="project" value="TreeGrafter"/>
</dbReference>
<dbReference type="EMBL" id="CP004120">
    <property type="protein sequence ID" value="AGT44958.1"/>
    <property type="molecule type" value="Genomic_DNA"/>
</dbReference>
<gene>
    <name evidence="6" type="primary">nif3</name>
    <name evidence="6" type="ORF">TPE_2486</name>
</gene>
<evidence type="ECO:0000256" key="3">
    <source>
        <dbReference type="ARBA" id="ARBA00022112"/>
    </source>
</evidence>
<evidence type="ECO:0000256" key="1">
    <source>
        <dbReference type="ARBA" id="ARBA00006964"/>
    </source>
</evidence>
<evidence type="ECO:0000256" key="2">
    <source>
        <dbReference type="ARBA" id="ARBA00011643"/>
    </source>
</evidence>
<dbReference type="Proteomes" id="UP000015620">
    <property type="component" value="Chromosome"/>
</dbReference>
<sequence length="273" mass="30079">MHITLNSVIIGLRRYKMNAFELDLYFKNLLNIEFFKTADVSQNGLQVGNSGKKIKKAAFAVDACKAVISIAKERKADMLFVHHGLFWSKSLLITGIHYERIKMLLDSDIALYAVHLPLDAHPLYGNNAGLSARLSLEDKKEFGLYHGINIGFYGNLPLKNNEGLSIDETISLLFPDGEKPADILPFGKKKIKSVGIISGGAAENISDAVDLNLDLYITGEIEHVTYHTALENKINVIAGGHYQTETVGVRLVAKKLESDTGIETCFIDVPTGF</sequence>
<accession>S6A1X0</accession>
<dbReference type="PANTHER" id="PTHR13799:SF14">
    <property type="entry name" value="GTP CYCLOHYDROLASE 1 TYPE 2 HOMOLOG"/>
    <property type="match status" value="1"/>
</dbReference>
<dbReference type="NCBIfam" id="TIGR00486">
    <property type="entry name" value="YbgI_SA1388"/>
    <property type="match status" value="1"/>
</dbReference>